<protein>
    <submittedName>
        <fullName evidence="2">Uncharacterized protein</fullName>
    </submittedName>
</protein>
<gene>
    <name evidence="2" type="ORF">GCM10025868_45430</name>
</gene>
<reference evidence="3" key="1">
    <citation type="journal article" date="2019" name="Int. J. Syst. Evol. Microbiol.">
        <title>The Global Catalogue of Microorganisms (GCM) 10K type strain sequencing project: providing services to taxonomists for standard genome sequencing and annotation.</title>
        <authorList>
            <consortium name="The Broad Institute Genomics Platform"/>
            <consortium name="The Broad Institute Genome Sequencing Center for Infectious Disease"/>
            <person name="Wu L."/>
            <person name="Ma J."/>
        </authorList>
    </citation>
    <scope>NUCLEOTIDE SEQUENCE [LARGE SCALE GENOMIC DNA]</scope>
    <source>
        <strain evidence="3">NBRC 108730</strain>
    </source>
</reference>
<comment type="caution">
    <text evidence="2">The sequence shown here is derived from an EMBL/GenBank/DDBJ whole genome shotgun (WGS) entry which is preliminary data.</text>
</comment>
<organism evidence="2 3">
    <name type="scientific">Angustibacter aerolatus</name>
    <dbReference type="NCBI Taxonomy" id="1162965"/>
    <lineage>
        <taxon>Bacteria</taxon>
        <taxon>Bacillati</taxon>
        <taxon>Actinomycetota</taxon>
        <taxon>Actinomycetes</taxon>
        <taxon>Kineosporiales</taxon>
        <taxon>Kineosporiaceae</taxon>
    </lineage>
</organism>
<dbReference type="EMBL" id="BSUZ01000001">
    <property type="protein sequence ID" value="GMA89293.1"/>
    <property type="molecule type" value="Genomic_DNA"/>
</dbReference>
<keyword evidence="3" id="KW-1185">Reference proteome</keyword>
<feature type="region of interest" description="Disordered" evidence="1">
    <location>
        <begin position="1"/>
        <end position="91"/>
    </location>
</feature>
<sequence length="91" mass="9849">MRMRASGPERAARTTNPSGSRSSLHRVAEHGAEPRTRGMLDRPVTGLLPGRAGRVRWMAPRHERGSRSGVNEGATPSGKAFMCSSRLPTAR</sequence>
<dbReference type="Proteomes" id="UP001157017">
    <property type="component" value="Unassembled WGS sequence"/>
</dbReference>
<accession>A0ABQ6JM18</accession>
<feature type="compositionally biased region" description="Basic and acidic residues" evidence="1">
    <location>
        <begin position="26"/>
        <end position="40"/>
    </location>
</feature>
<evidence type="ECO:0000313" key="2">
    <source>
        <dbReference type="EMBL" id="GMA89293.1"/>
    </source>
</evidence>
<evidence type="ECO:0000256" key="1">
    <source>
        <dbReference type="SAM" id="MobiDB-lite"/>
    </source>
</evidence>
<feature type="compositionally biased region" description="Polar residues" evidence="1">
    <location>
        <begin position="13"/>
        <end position="22"/>
    </location>
</feature>
<name>A0ABQ6JM18_9ACTN</name>
<proteinExistence type="predicted"/>
<evidence type="ECO:0000313" key="3">
    <source>
        <dbReference type="Proteomes" id="UP001157017"/>
    </source>
</evidence>